<dbReference type="Proteomes" id="UP001186974">
    <property type="component" value="Unassembled WGS sequence"/>
</dbReference>
<organism evidence="1 2">
    <name type="scientific">Coniosporium uncinatum</name>
    <dbReference type="NCBI Taxonomy" id="93489"/>
    <lineage>
        <taxon>Eukaryota</taxon>
        <taxon>Fungi</taxon>
        <taxon>Dikarya</taxon>
        <taxon>Ascomycota</taxon>
        <taxon>Pezizomycotina</taxon>
        <taxon>Dothideomycetes</taxon>
        <taxon>Dothideomycetes incertae sedis</taxon>
        <taxon>Coniosporium</taxon>
    </lineage>
</organism>
<keyword evidence="2" id="KW-1185">Reference proteome</keyword>
<proteinExistence type="predicted"/>
<accession>A0ACC3D7K2</accession>
<protein>
    <submittedName>
        <fullName evidence="1">Uncharacterized protein</fullName>
    </submittedName>
</protein>
<evidence type="ECO:0000313" key="2">
    <source>
        <dbReference type="Proteomes" id="UP001186974"/>
    </source>
</evidence>
<evidence type="ECO:0000313" key="1">
    <source>
        <dbReference type="EMBL" id="KAK3062899.1"/>
    </source>
</evidence>
<name>A0ACC3D7K2_9PEZI</name>
<comment type="caution">
    <text evidence="1">The sequence shown here is derived from an EMBL/GenBank/DDBJ whole genome shotgun (WGS) entry which is preliminary data.</text>
</comment>
<reference evidence="1" key="1">
    <citation type="submission" date="2024-09" db="EMBL/GenBank/DDBJ databases">
        <title>Black Yeasts Isolated from many extreme environments.</title>
        <authorList>
            <person name="Coleine C."/>
            <person name="Stajich J.E."/>
            <person name="Selbmann L."/>
        </authorList>
    </citation>
    <scope>NUCLEOTIDE SEQUENCE</scope>
    <source>
        <strain evidence="1">CCFEE 5737</strain>
    </source>
</reference>
<gene>
    <name evidence="1" type="ORF">LTS18_003129</name>
</gene>
<dbReference type="EMBL" id="JAWDJW010007078">
    <property type="protein sequence ID" value="KAK3062899.1"/>
    <property type="molecule type" value="Genomic_DNA"/>
</dbReference>
<sequence length="984" mass="107176">QVIHTVAPTGGVVQKPNDVERSETGKPDGSQAVETTPVVDTGQNPSKKDMNPIWISLPRITRRICTISQDQKELLGRPESWFPAPPGRRFPCPNVPISVLQRLQQDLAMSSSAHTDPSTYLLENVKQDTGQLEAGHERGVTPDHGSDEDDTDASDSDDTDDSDLDGNDGSGKMVEADEPGSSAPISSWGSSPPREPPLPPDSSALQPDPPIDELPTKEAVPKRRSHCSTSQFPEADQSLHAARGMSSPKSSQDVRANSSGSAVSIGQRNSSDSPNTKNAPSKGLATTPAGNGTVIDVYTACKPLSTQDGAQMTPLDPPSSPPQETRPKSSGSADSNSDLEMSEPQPLTNPMMESSPGHARRQRSGLNVIPPNTARGKARVQVEVTPHRSRQDADPHRVRNEVPSQQRDVNRSPAKTLTSPRQYPTQQLVPSTYHQPQSADIQPALRTSTTKGSKRPGEEVPREYDNKKRPKHEINYGFGQEEPVARDLQRTVRAAERDFFNDRQKQNQHGVTAIPKSPLRQPAVLAHDTTTQKLEKIKVPNHSPQQSASSAPQASRKVRDRNPKPAALNGAKPRVAAGSDSLRASSGTPLPQPNQPSGQAAPGPATTSPKAKTLLQNQLASVGDTSSTPFATFKAAYPNYKGDIKHFQGQCRKIEQLRKDGKAPHRSLWDDYLIRHHQDYREYSIGCIDEARDPMAYETFYNEEIDEPKYVGRVLTPAMLTAAVLETKRPSPLLENLENSVAASSSPAPTTHAARHHNGTMKPPTAPRSMVNRQMLASQSSAEVRLSYKWSRGPPADSYRPDYSRSQSSERDAPRLTGKRGPSDRNSDGLTPNRHNAFVSASASKPTINPNDRGSSISAPSRQASIAPRPDRSRTGNDIPSKPPKTPALESRPSTSSNASFHHPLQEIPKAHDRPVPPVQVPQELELNADDWWRDRNTPFKEFAEAFIDIGPKVWKDGGRQRVSGDVVRNGVGSSHIDVLGWKL</sequence>
<feature type="non-terminal residue" evidence="1">
    <location>
        <position position="1"/>
    </location>
</feature>